<dbReference type="Pfam" id="PF13966">
    <property type="entry name" value="zf-RVT"/>
    <property type="match status" value="1"/>
</dbReference>
<dbReference type="Proteomes" id="UP001140206">
    <property type="component" value="Chromosome 2"/>
</dbReference>
<comment type="caution">
    <text evidence="2">The sequence shown here is derived from an EMBL/GenBank/DDBJ whole genome shotgun (WGS) entry which is preliminary data.</text>
</comment>
<reference evidence="2" key="1">
    <citation type="submission" date="2022-08" db="EMBL/GenBank/DDBJ databases">
        <authorList>
            <person name="Marques A."/>
        </authorList>
    </citation>
    <scope>NUCLEOTIDE SEQUENCE</scope>
    <source>
        <strain evidence="2">RhyPub2mFocal</strain>
        <tissue evidence="2">Leaves</tissue>
    </source>
</reference>
<keyword evidence="3" id="KW-1185">Reference proteome</keyword>
<evidence type="ECO:0000259" key="1">
    <source>
        <dbReference type="Pfam" id="PF13966"/>
    </source>
</evidence>
<evidence type="ECO:0000313" key="3">
    <source>
        <dbReference type="Proteomes" id="UP001140206"/>
    </source>
</evidence>
<accession>A0AAV8FMC4</accession>
<protein>
    <submittedName>
        <fullName evidence="2">Cyst nematode resistance protein-like protein</fullName>
    </submittedName>
</protein>
<feature type="domain" description="Reverse transcriptase zinc-binding" evidence="1">
    <location>
        <begin position="14"/>
        <end position="55"/>
    </location>
</feature>
<evidence type="ECO:0000313" key="2">
    <source>
        <dbReference type="EMBL" id="KAJ4794660.1"/>
    </source>
</evidence>
<dbReference type="EMBL" id="JAMFTS010000002">
    <property type="protein sequence ID" value="KAJ4794660.1"/>
    <property type="molecule type" value="Genomic_DNA"/>
</dbReference>
<organism evidence="2 3">
    <name type="scientific">Rhynchospora pubera</name>
    <dbReference type="NCBI Taxonomy" id="906938"/>
    <lineage>
        <taxon>Eukaryota</taxon>
        <taxon>Viridiplantae</taxon>
        <taxon>Streptophyta</taxon>
        <taxon>Embryophyta</taxon>
        <taxon>Tracheophyta</taxon>
        <taxon>Spermatophyta</taxon>
        <taxon>Magnoliopsida</taxon>
        <taxon>Liliopsida</taxon>
        <taxon>Poales</taxon>
        <taxon>Cyperaceae</taxon>
        <taxon>Cyperoideae</taxon>
        <taxon>Rhynchosporeae</taxon>
        <taxon>Rhynchospora</taxon>
    </lineage>
</organism>
<gene>
    <name evidence="2" type="ORF">LUZ62_045906</name>
</gene>
<sequence>MRKLLTKSWHGLGLLTQQNLAKRGWPSISACKLCQSHLEETADHLFVSCTFANEVLLRVTAHFNLTPCVSIADVRSVWLFTSEGLTGQQRRLWTTLWAATCWMIWKNRCSIIFSNHRASVQSLVYDILSKSEQWQTTFT</sequence>
<dbReference type="AlphaFoldDB" id="A0AAV8FMC4"/>
<proteinExistence type="predicted"/>
<name>A0AAV8FMC4_9POAL</name>
<dbReference type="InterPro" id="IPR026960">
    <property type="entry name" value="RVT-Znf"/>
</dbReference>